<sequence>MAEAATYLSTLSAEIRATSHHRLVLVASETDLTINGVYQQNGAGVIRAAGFTEASSLPSGFKFFADRDNQQYTVLNEAVAVSSADQAIASVSIGPWTRVEEILANAPLRKVGPVLELLFNHSYLAVVDGQLSFSSSFISRIQELEQNQQQDHDSIISLQGRASTIEGRVGEVETASGNNTTAIASVNEQINSLEAFKNSTQTSLNTIGSDLQQAQATIETLEGSQGSQNTELGVHSGQISELRTDSTQFKADIHEINLARSQHDSRIAANSADITTINGEIAGVKSKNTQQDTKIQALENAAGNLAQISVSTNH</sequence>
<gene>
    <name evidence="1" type="ORF">F6J89_08815</name>
</gene>
<evidence type="ECO:0000313" key="1">
    <source>
        <dbReference type="EMBL" id="NER27719.1"/>
    </source>
</evidence>
<protein>
    <submittedName>
        <fullName evidence="1">Uncharacterized protein</fullName>
    </submittedName>
</protein>
<accession>A0A6B3N3P8</accession>
<reference evidence="1" key="1">
    <citation type="submission" date="2019-11" db="EMBL/GenBank/DDBJ databases">
        <title>Genomic insights into an expanded diversity of filamentous marine cyanobacteria reveals the extraordinary biosynthetic potential of Moorea and Okeania.</title>
        <authorList>
            <person name="Ferreira Leao T."/>
            <person name="Wang M."/>
            <person name="Moss N."/>
            <person name="Da Silva R."/>
            <person name="Sanders J."/>
            <person name="Nurk S."/>
            <person name="Gurevich A."/>
            <person name="Humphrey G."/>
            <person name="Reher R."/>
            <person name="Zhu Q."/>
            <person name="Belda-Ferre P."/>
            <person name="Glukhov E."/>
            <person name="Rex R."/>
            <person name="Dorrestein P.C."/>
            <person name="Knight R."/>
            <person name="Pevzner P."/>
            <person name="Gerwick W.H."/>
            <person name="Gerwick L."/>
        </authorList>
    </citation>
    <scope>NUCLEOTIDE SEQUENCE</scope>
    <source>
        <strain evidence="1">SIO1C4</strain>
    </source>
</reference>
<dbReference type="SUPFAM" id="SSF57997">
    <property type="entry name" value="Tropomyosin"/>
    <property type="match status" value="1"/>
</dbReference>
<proteinExistence type="predicted"/>
<name>A0A6B3N3P8_9CYAN</name>
<dbReference type="AlphaFoldDB" id="A0A6B3N3P8"/>
<comment type="caution">
    <text evidence="1">The sequence shown here is derived from an EMBL/GenBank/DDBJ whole genome shotgun (WGS) entry which is preliminary data.</text>
</comment>
<dbReference type="Gene3D" id="1.10.287.1490">
    <property type="match status" value="1"/>
</dbReference>
<organism evidence="1">
    <name type="scientific">Symploca sp. SIO1C4</name>
    <dbReference type="NCBI Taxonomy" id="2607765"/>
    <lineage>
        <taxon>Bacteria</taxon>
        <taxon>Bacillati</taxon>
        <taxon>Cyanobacteriota</taxon>
        <taxon>Cyanophyceae</taxon>
        <taxon>Coleofasciculales</taxon>
        <taxon>Coleofasciculaceae</taxon>
        <taxon>Symploca</taxon>
    </lineage>
</organism>
<dbReference type="EMBL" id="JAAHFQ010000127">
    <property type="protein sequence ID" value="NER27719.1"/>
    <property type="molecule type" value="Genomic_DNA"/>
</dbReference>